<dbReference type="PANTHER" id="PTHR42812:SF12">
    <property type="entry name" value="BETA-XYLOSIDASE-RELATED"/>
    <property type="match status" value="1"/>
</dbReference>
<dbReference type="InterPro" id="IPR023296">
    <property type="entry name" value="Glyco_hydro_beta-prop_sf"/>
</dbReference>
<name>A0A5B8A3E2_9BACT</name>
<evidence type="ECO:0000313" key="10">
    <source>
        <dbReference type="Proteomes" id="UP000305398"/>
    </source>
</evidence>
<evidence type="ECO:0000256" key="4">
    <source>
        <dbReference type="PIRSR" id="PIRSR606710-1"/>
    </source>
</evidence>
<dbReference type="Proteomes" id="UP000305398">
    <property type="component" value="Chromosome"/>
</dbReference>
<comment type="similarity">
    <text evidence="1 6">Belongs to the glycosyl hydrolase 43 family.</text>
</comment>
<reference evidence="9 10" key="1">
    <citation type="submission" date="2019-06" db="EMBL/GenBank/DDBJ databases">
        <authorList>
            <person name="Srinivasan S."/>
        </authorList>
    </citation>
    <scope>NUCLEOTIDE SEQUENCE [LARGE SCALE GENOMIC DNA]</scope>
    <source>
        <strain evidence="9 10">17J68-5</strain>
    </source>
</reference>
<dbReference type="PANTHER" id="PTHR42812">
    <property type="entry name" value="BETA-XYLOSIDASE"/>
    <property type="match status" value="1"/>
</dbReference>
<dbReference type="Pfam" id="PF17851">
    <property type="entry name" value="GH43_C2"/>
    <property type="match status" value="1"/>
</dbReference>
<proteinExistence type="inferred from homology"/>
<dbReference type="OrthoDB" id="9801455at2"/>
<evidence type="ECO:0000313" key="9">
    <source>
        <dbReference type="EMBL" id="QDA60682.1"/>
    </source>
</evidence>
<evidence type="ECO:0000256" key="7">
    <source>
        <dbReference type="SAM" id="SignalP"/>
    </source>
</evidence>
<keyword evidence="3 6" id="KW-0326">Glycosidase</keyword>
<dbReference type="InterPro" id="IPR013320">
    <property type="entry name" value="ConA-like_dom_sf"/>
</dbReference>
<dbReference type="Pfam" id="PF04616">
    <property type="entry name" value="Glyco_hydro_43"/>
    <property type="match status" value="1"/>
</dbReference>
<dbReference type="GO" id="GO:0005975">
    <property type="term" value="P:carbohydrate metabolic process"/>
    <property type="evidence" value="ECO:0007669"/>
    <property type="project" value="InterPro"/>
</dbReference>
<dbReference type="EMBL" id="CP040896">
    <property type="protein sequence ID" value="QDA60682.1"/>
    <property type="molecule type" value="Genomic_DNA"/>
</dbReference>
<keyword evidence="7" id="KW-0732">Signal</keyword>
<evidence type="ECO:0000256" key="2">
    <source>
        <dbReference type="ARBA" id="ARBA00022801"/>
    </source>
</evidence>
<dbReference type="Gene3D" id="2.60.120.200">
    <property type="match status" value="1"/>
</dbReference>
<feature type="chain" id="PRO_5022667307" evidence="7">
    <location>
        <begin position="23"/>
        <end position="525"/>
    </location>
</feature>
<gene>
    <name evidence="9" type="ORF">FHG12_11465</name>
</gene>
<accession>A0A5B8A3E2</accession>
<dbReference type="CDD" id="cd09001">
    <property type="entry name" value="GH43_FsAxh1-like"/>
    <property type="match status" value="1"/>
</dbReference>
<evidence type="ECO:0000256" key="6">
    <source>
        <dbReference type="RuleBase" id="RU361187"/>
    </source>
</evidence>
<dbReference type="KEGG" id="hyj:FHG12_11465"/>
<evidence type="ECO:0000256" key="3">
    <source>
        <dbReference type="ARBA" id="ARBA00023295"/>
    </source>
</evidence>
<dbReference type="InterPro" id="IPR051795">
    <property type="entry name" value="Glycosyl_Hydrlase_43"/>
</dbReference>
<evidence type="ECO:0000256" key="5">
    <source>
        <dbReference type="PIRSR" id="PIRSR606710-2"/>
    </source>
</evidence>
<keyword evidence="2 6" id="KW-0378">Hydrolase</keyword>
<feature type="domain" description="Beta-xylosidase C-terminal Concanavalin A-like" evidence="8">
    <location>
        <begin position="332"/>
        <end position="517"/>
    </location>
</feature>
<organism evidence="9 10">
    <name type="scientific">Hymenobacter jejuensis</name>
    <dbReference type="NCBI Taxonomy" id="2502781"/>
    <lineage>
        <taxon>Bacteria</taxon>
        <taxon>Pseudomonadati</taxon>
        <taxon>Bacteroidota</taxon>
        <taxon>Cytophagia</taxon>
        <taxon>Cytophagales</taxon>
        <taxon>Hymenobacteraceae</taxon>
        <taxon>Hymenobacter</taxon>
    </lineage>
</organism>
<dbReference type="RefSeq" id="WP_139515858.1">
    <property type="nucleotide sequence ID" value="NZ_CP040896.1"/>
</dbReference>
<dbReference type="Gene3D" id="2.115.10.20">
    <property type="entry name" value="Glycosyl hydrolase domain, family 43"/>
    <property type="match status" value="1"/>
</dbReference>
<keyword evidence="10" id="KW-1185">Reference proteome</keyword>
<dbReference type="InterPro" id="IPR041542">
    <property type="entry name" value="GH43_C2"/>
</dbReference>
<evidence type="ECO:0000259" key="8">
    <source>
        <dbReference type="Pfam" id="PF17851"/>
    </source>
</evidence>
<feature type="site" description="Important for catalytic activity, responsible for pKa modulation of the active site Glu and correct orientation of both the proton donor and substrate" evidence="5">
    <location>
        <position position="149"/>
    </location>
</feature>
<feature type="signal peptide" evidence="7">
    <location>
        <begin position="1"/>
        <end position="22"/>
    </location>
</feature>
<dbReference type="InterPro" id="IPR006710">
    <property type="entry name" value="Glyco_hydro_43"/>
</dbReference>
<sequence length="525" mass="57696">MKRYILLVGILLASAVASSLLAQGKQAQNPIIFADVPDMSMIRVGGTYYMSSTTMHMSPGVPIMKSNDLVNWYLVNYAYDTLASLDELTLTNGKSTYGRGSWASSLRFHQGTYYVTTFAQTTGKTYVYSTKNIEKGPWKVSSFKPSYHDHSLFFDDDGRVYLVYGAGKLRLIELTADASGVKPGATEQVLIENASAPAGPNLGLPAEGSQLFKIKGRYYLFNITWPKGGMRTVVVHRADKLTGPYEGRLALQDLGVAQGGLIDTPGGQWYSYLFRDYGAVGRIPYLVPVTWADGWPVLGAAGKVPQTLALPPSKGLIPGLVASDEFGRRKGEPALPLVWQWNHNPENALWSLTDRPGYLRLKTGRVDTTFLLARNTLTQRTIGPTCTGTTALDVSHLKDGDFAGLALLQKRYGLVGVDYRNGAKSIVMVSAESEKPVELQRLPLTQSTVYFKAECDFTERKDVATFFYSLDGKAWKAIGAPLKMAYTLPHFMGYRFGLFAYATKNPGGYADFDYFRIADTTAGPK</sequence>
<protein>
    <submittedName>
        <fullName evidence="9">Glycoside hydrolase</fullName>
    </submittedName>
</protein>
<feature type="active site" description="Proton acceptor" evidence="4">
    <location>
        <position position="38"/>
    </location>
</feature>
<dbReference type="SUPFAM" id="SSF75005">
    <property type="entry name" value="Arabinanase/levansucrase/invertase"/>
    <property type="match status" value="1"/>
</dbReference>
<evidence type="ECO:0000256" key="1">
    <source>
        <dbReference type="ARBA" id="ARBA00009865"/>
    </source>
</evidence>
<dbReference type="SUPFAM" id="SSF49899">
    <property type="entry name" value="Concanavalin A-like lectins/glucanases"/>
    <property type="match status" value="1"/>
</dbReference>
<dbReference type="AlphaFoldDB" id="A0A5B8A3E2"/>
<dbReference type="GO" id="GO:0004553">
    <property type="term" value="F:hydrolase activity, hydrolyzing O-glycosyl compounds"/>
    <property type="evidence" value="ECO:0007669"/>
    <property type="project" value="InterPro"/>
</dbReference>
<feature type="active site" description="Proton donor" evidence="4">
    <location>
        <position position="207"/>
    </location>
</feature>